<protein>
    <submittedName>
        <fullName evidence="1">Uncharacterized protein</fullName>
    </submittedName>
</protein>
<dbReference type="Proteomes" id="UP000460318">
    <property type="component" value="Unassembled WGS sequence"/>
</dbReference>
<comment type="caution">
    <text evidence="1">The sequence shown here is derived from an EMBL/GenBank/DDBJ whole genome shotgun (WGS) entry which is preliminary data.</text>
</comment>
<accession>A0A7X3LJK9</accession>
<organism evidence="1 2">
    <name type="scientific">Paenibacillus dendrobii</name>
    <dbReference type="NCBI Taxonomy" id="2691084"/>
    <lineage>
        <taxon>Bacteria</taxon>
        <taxon>Bacillati</taxon>
        <taxon>Bacillota</taxon>
        <taxon>Bacilli</taxon>
        <taxon>Bacillales</taxon>
        <taxon>Paenibacillaceae</taxon>
        <taxon>Paenibacillus</taxon>
    </lineage>
</organism>
<proteinExistence type="predicted"/>
<evidence type="ECO:0000313" key="1">
    <source>
        <dbReference type="EMBL" id="MWV45653.1"/>
    </source>
</evidence>
<keyword evidence="2" id="KW-1185">Reference proteome</keyword>
<dbReference type="EMBL" id="WUBI01000003">
    <property type="protein sequence ID" value="MWV45653.1"/>
    <property type="molecule type" value="Genomic_DNA"/>
</dbReference>
<sequence>MANWFIKQEDKLFVYEKKGLHRLHMPPETEQILRKSVFDGNDSRLVPIEQSLADRLLKRSTGSGSGAQLPGKAAAIRIAESLQPPVPGAWQMLHLDAARSVLFRNVTAMNFAELLAAAENGGRVENDDLLLDIYAGHMAVAGSFHAEDAGKPDAKCVLLLSKTGKQMAVQQEMLSDYPIESCDLMDVLAKSRVSGWTDMIDAMEKLEGRIVPNFLYRSNAWSQVPYKLAQAEDGSFFAGESGAEQIVYASCRNLELLLKRMDPDSEWLVTAGREHGLKRLAQFLLEHEVEGPDQLLRDIISYKNTTHDRRIHAMIDRFVPEADTLQIYVEHALGSPIWAASAGYQGRAWTDKVYGISSDQVVHEALIRFYALVRQNGIRNEEPGTFQVHGEEDSSMEKGEFTGDPAAALAKYVSAKYETGLVLVSHLHQIGISMMRLRSKGRGEA</sequence>
<reference evidence="1 2" key="1">
    <citation type="submission" date="2019-12" db="EMBL/GenBank/DDBJ databases">
        <title>Paenibacillus sp. nov., an endophytic bacterium isolated from the stem of Dendrobium.</title>
        <authorList>
            <person name="Zhao R."/>
        </authorList>
    </citation>
    <scope>NUCLEOTIDE SEQUENCE [LARGE SCALE GENOMIC DNA]</scope>
    <source>
        <strain evidence="1 2">HJL G12</strain>
    </source>
</reference>
<evidence type="ECO:0000313" key="2">
    <source>
        <dbReference type="Proteomes" id="UP000460318"/>
    </source>
</evidence>
<gene>
    <name evidence="1" type="ORF">GRF59_18735</name>
</gene>
<dbReference type="RefSeq" id="WP_160499258.1">
    <property type="nucleotide sequence ID" value="NZ_WUBI01000003.1"/>
</dbReference>
<name>A0A7X3LJK9_9BACL</name>
<dbReference type="AlphaFoldDB" id="A0A7X3LJK9"/>